<evidence type="ECO:0000313" key="2">
    <source>
        <dbReference type="Proteomes" id="UP000706525"/>
    </source>
</evidence>
<dbReference type="Proteomes" id="UP000706525">
    <property type="component" value="Unassembled WGS sequence"/>
</dbReference>
<protein>
    <recommendedName>
        <fullName evidence="3">Zinc-ribbon domain-containing protein</fullName>
    </recommendedName>
</protein>
<organism evidence="1 2">
    <name type="scientific">Cupriavidus pampae</name>
    <dbReference type="NCBI Taxonomy" id="659251"/>
    <lineage>
        <taxon>Bacteria</taxon>
        <taxon>Pseudomonadati</taxon>
        <taxon>Pseudomonadota</taxon>
        <taxon>Betaproteobacteria</taxon>
        <taxon>Burkholderiales</taxon>
        <taxon>Burkholderiaceae</taxon>
        <taxon>Cupriavidus</taxon>
    </lineage>
</organism>
<accession>A0ABM8XTT3</accession>
<evidence type="ECO:0008006" key="3">
    <source>
        <dbReference type="Google" id="ProtNLM"/>
    </source>
</evidence>
<name>A0ABM8XTT3_9BURK</name>
<keyword evidence="2" id="KW-1185">Reference proteome</keyword>
<evidence type="ECO:0000313" key="1">
    <source>
        <dbReference type="EMBL" id="CAG9183772.1"/>
    </source>
</evidence>
<comment type="caution">
    <text evidence="1">The sequence shown here is derived from an EMBL/GenBank/DDBJ whole genome shotgun (WGS) entry which is preliminary data.</text>
</comment>
<gene>
    <name evidence="1" type="ORF">LMG32289_05415</name>
</gene>
<dbReference type="EMBL" id="CAJZAG010000012">
    <property type="protein sequence ID" value="CAG9183772.1"/>
    <property type="molecule type" value="Genomic_DNA"/>
</dbReference>
<sequence>MATARGGACLSRTYLGIHRLHLFRCGAGHEWEAQPANLRHRGSWCPVCADRPKPMTPAQAAQRLAEIQAIARARMGRCLSRIYRGDKNHLLFECADGHQWWATPNTIKRPHWCPRCRHGQPREEVVTGMAREVPRAPILARRNKEIQRVFKAVVDTNRDADGGVEN</sequence>
<proteinExistence type="predicted"/>
<reference evidence="1 2" key="1">
    <citation type="submission" date="2021-08" db="EMBL/GenBank/DDBJ databases">
        <authorList>
            <person name="Peeters C."/>
        </authorList>
    </citation>
    <scope>NUCLEOTIDE SEQUENCE [LARGE SCALE GENOMIC DNA]</scope>
    <source>
        <strain evidence="1 2">LMG 32289</strain>
    </source>
</reference>